<dbReference type="RefSeq" id="WP_062039552.1">
    <property type="nucleotide sequence ID" value="NZ_DF968182.1"/>
</dbReference>
<dbReference type="GO" id="GO:0110001">
    <property type="term" value="C:toxin-antitoxin complex"/>
    <property type="evidence" value="ECO:0007669"/>
    <property type="project" value="InterPro"/>
</dbReference>
<keyword evidence="1" id="KW-0255">Endonuclease</keyword>
<proteinExistence type="predicted"/>
<protein>
    <submittedName>
        <fullName evidence="1">mRNA-degrading endonuclease</fullName>
    </submittedName>
</protein>
<dbReference type="PATRIC" id="fig|1678841.3.peg.1230"/>
<dbReference type="Proteomes" id="UP000053091">
    <property type="component" value="Unassembled WGS sequence"/>
</dbReference>
<gene>
    <name evidence="1" type="ORF">TBC1_111086</name>
</gene>
<accession>A0A0S7BZ40</accession>
<organism evidence="1">
    <name type="scientific">Lentimicrobium saccharophilum</name>
    <dbReference type="NCBI Taxonomy" id="1678841"/>
    <lineage>
        <taxon>Bacteria</taxon>
        <taxon>Pseudomonadati</taxon>
        <taxon>Bacteroidota</taxon>
        <taxon>Bacteroidia</taxon>
        <taxon>Bacteroidales</taxon>
        <taxon>Lentimicrobiaceae</taxon>
        <taxon>Lentimicrobium</taxon>
    </lineage>
</organism>
<dbReference type="AlphaFoldDB" id="A0A0S7BZ40"/>
<dbReference type="InterPro" id="IPR018669">
    <property type="entry name" value="Toxin_HigB"/>
</dbReference>
<keyword evidence="1" id="KW-0540">Nuclease</keyword>
<dbReference type="Pfam" id="PF09907">
    <property type="entry name" value="HigB_toxin"/>
    <property type="match status" value="1"/>
</dbReference>
<keyword evidence="2" id="KW-1185">Reference proteome</keyword>
<name>A0A0S7BZ40_9BACT</name>
<dbReference type="GO" id="GO:0003723">
    <property type="term" value="F:RNA binding"/>
    <property type="evidence" value="ECO:0007669"/>
    <property type="project" value="InterPro"/>
</dbReference>
<evidence type="ECO:0000313" key="1">
    <source>
        <dbReference type="EMBL" id="GAP42945.1"/>
    </source>
</evidence>
<dbReference type="OrthoDB" id="9799912at2"/>
<keyword evidence="1" id="KW-0378">Hydrolase</keyword>
<reference evidence="1" key="1">
    <citation type="journal article" date="2015" name="Genome Announc.">
        <title>Draft Genome Sequence of Bacteroidales Strain TBC1, a Novel Isolate from a Methanogenic Wastewater Treatment System.</title>
        <authorList>
            <person name="Tourlousse D.M."/>
            <person name="Matsuura N."/>
            <person name="Sun L."/>
            <person name="Toyonaga M."/>
            <person name="Kuroda K."/>
            <person name="Ohashi A."/>
            <person name="Cruz R."/>
            <person name="Yamaguchi T."/>
            <person name="Sekiguchi Y."/>
        </authorList>
    </citation>
    <scope>NUCLEOTIDE SEQUENCE [LARGE SCALE GENOMIC DNA]</scope>
    <source>
        <strain evidence="1">TBC1</strain>
    </source>
</reference>
<sequence>MERVFAKSTLREFWERCPDAEQYLKTWFDTAMNSDWKSPSDVKQTYANASVLKEGRIVFNIKGNSYRLVVKINFEKQWIFIRFIGSHKEYDKIDANTI</sequence>
<dbReference type="EMBL" id="DF968182">
    <property type="protein sequence ID" value="GAP42945.1"/>
    <property type="molecule type" value="Genomic_DNA"/>
</dbReference>
<evidence type="ECO:0000313" key="2">
    <source>
        <dbReference type="Proteomes" id="UP000053091"/>
    </source>
</evidence>
<dbReference type="GO" id="GO:0004519">
    <property type="term" value="F:endonuclease activity"/>
    <property type="evidence" value="ECO:0007669"/>
    <property type="project" value="UniProtKB-KW"/>
</dbReference>